<sequence>MSIKCAVQLGLPEAVGAHGPPSFQGPIPPPPPPPRGPLRLPLPPHQTKRRRTILTHPGRPIPPKRQPLQRRLAPPRGPRPGPHRAVPPHERVVSEREGRRRR</sequence>
<feature type="compositionally biased region" description="Pro residues" evidence="1">
    <location>
        <begin position="26"/>
        <end position="44"/>
    </location>
</feature>
<reference evidence="2" key="1">
    <citation type="submission" date="2022-08" db="EMBL/GenBank/DDBJ databases">
        <authorList>
            <person name="Gutierrez-Valencia J."/>
        </authorList>
    </citation>
    <scope>NUCLEOTIDE SEQUENCE</scope>
</reference>
<gene>
    <name evidence="2" type="ORF">LITE_LOCUS33533</name>
    <name evidence="3" type="ORF">LITE_LOCUS33623</name>
</gene>
<accession>A0AAV0NJN3</accession>
<dbReference type="EMBL" id="CAMGYJ010000008">
    <property type="protein sequence ID" value="CAI0458621.1"/>
    <property type="molecule type" value="Genomic_DNA"/>
</dbReference>
<evidence type="ECO:0000313" key="4">
    <source>
        <dbReference type="Proteomes" id="UP001154282"/>
    </source>
</evidence>
<evidence type="ECO:0000256" key="1">
    <source>
        <dbReference type="SAM" id="MobiDB-lite"/>
    </source>
</evidence>
<feature type="region of interest" description="Disordered" evidence="1">
    <location>
        <begin position="13"/>
        <end position="102"/>
    </location>
</feature>
<protein>
    <submittedName>
        <fullName evidence="2">Uncharacterized protein</fullName>
    </submittedName>
</protein>
<evidence type="ECO:0000313" key="2">
    <source>
        <dbReference type="EMBL" id="CAI0458438.1"/>
    </source>
</evidence>
<organism evidence="2 4">
    <name type="scientific">Linum tenue</name>
    <dbReference type="NCBI Taxonomy" id="586396"/>
    <lineage>
        <taxon>Eukaryota</taxon>
        <taxon>Viridiplantae</taxon>
        <taxon>Streptophyta</taxon>
        <taxon>Embryophyta</taxon>
        <taxon>Tracheophyta</taxon>
        <taxon>Spermatophyta</taxon>
        <taxon>Magnoliopsida</taxon>
        <taxon>eudicotyledons</taxon>
        <taxon>Gunneridae</taxon>
        <taxon>Pentapetalae</taxon>
        <taxon>rosids</taxon>
        <taxon>fabids</taxon>
        <taxon>Malpighiales</taxon>
        <taxon>Linaceae</taxon>
        <taxon>Linum</taxon>
    </lineage>
</organism>
<proteinExistence type="predicted"/>
<name>A0AAV0NJN3_9ROSI</name>
<feature type="compositionally biased region" description="Basic and acidic residues" evidence="1">
    <location>
        <begin position="87"/>
        <end position="102"/>
    </location>
</feature>
<evidence type="ECO:0000313" key="3">
    <source>
        <dbReference type="EMBL" id="CAI0458621.1"/>
    </source>
</evidence>
<comment type="caution">
    <text evidence="2">The sequence shown here is derived from an EMBL/GenBank/DDBJ whole genome shotgun (WGS) entry which is preliminary data.</text>
</comment>
<dbReference type="EMBL" id="CAMGYJ010000008">
    <property type="protein sequence ID" value="CAI0458438.1"/>
    <property type="molecule type" value="Genomic_DNA"/>
</dbReference>
<keyword evidence="4" id="KW-1185">Reference proteome</keyword>
<dbReference type="Proteomes" id="UP001154282">
    <property type="component" value="Unassembled WGS sequence"/>
</dbReference>
<dbReference type="AlphaFoldDB" id="A0AAV0NJN3"/>